<dbReference type="Proteomes" id="UP000753724">
    <property type="component" value="Unassembled WGS sequence"/>
</dbReference>
<gene>
    <name evidence="3" type="ORF">GTZ99_03030</name>
</gene>
<dbReference type="InterPro" id="IPR007684">
    <property type="entry name" value="Znf_Ogr/Delta"/>
</dbReference>
<name>A0ABW9XAG9_9SPHN</name>
<evidence type="ECO:0000259" key="2">
    <source>
        <dbReference type="Pfam" id="PF04606"/>
    </source>
</evidence>
<feature type="region of interest" description="Disordered" evidence="1">
    <location>
        <begin position="83"/>
        <end position="124"/>
    </location>
</feature>
<organism evidence="3 4">
    <name type="scientific">Novosphingobium ovatum</name>
    <dbReference type="NCBI Taxonomy" id="1908523"/>
    <lineage>
        <taxon>Bacteria</taxon>
        <taxon>Pseudomonadati</taxon>
        <taxon>Pseudomonadota</taxon>
        <taxon>Alphaproteobacteria</taxon>
        <taxon>Sphingomonadales</taxon>
        <taxon>Sphingomonadaceae</taxon>
        <taxon>Novosphingobium</taxon>
    </lineage>
</organism>
<accession>A0ABW9XAG9</accession>
<evidence type="ECO:0000313" key="3">
    <source>
        <dbReference type="EMBL" id="NBC35525.1"/>
    </source>
</evidence>
<protein>
    <recommendedName>
        <fullName evidence="2">Zinc finger Ogr/Delta-type domain-containing protein</fullName>
    </recommendedName>
</protein>
<evidence type="ECO:0000256" key="1">
    <source>
        <dbReference type="SAM" id="MobiDB-lite"/>
    </source>
</evidence>
<dbReference type="Pfam" id="PF04606">
    <property type="entry name" value="Ogr_Delta"/>
    <property type="match status" value="1"/>
</dbReference>
<evidence type="ECO:0000313" key="4">
    <source>
        <dbReference type="Proteomes" id="UP000753724"/>
    </source>
</evidence>
<dbReference type="RefSeq" id="WP_161716787.1">
    <property type="nucleotide sequence ID" value="NZ_JAAAPO010000001.1"/>
</dbReference>
<keyword evidence="4" id="KW-1185">Reference proteome</keyword>
<dbReference type="EMBL" id="JAAAPO010000001">
    <property type="protein sequence ID" value="NBC35525.1"/>
    <property type="molecule type" value="Genomic_DNA"/>
</dbReference>
<feature type="domain" description="Zinc finger Ogr/Delta-type" evidence="2">
    <location>
        <begin position="35"/>
        <end position="80"/>
    </location>
</feature>
<sequence length="124" mass="13657">MSGEGHLRARPLIHAPLEMRLRSGGTLAKDRAFATCPDCDAPMIIRRSERMTHTVKTMDVICSNPGCGTTGAMELTFTHTYTRSRTPRPGLHLTECPRDRVPQIMPPRPGADDDDQLSMFAPPG</sequence>
<proteinExistence type="predicted"/>
<comment type="caution">
    <text evidence="3">The sequence shown here is derived from an EMBL/GenBank/DDBJ whole genome shotgun (WGS) entry which is preliminary data.</text>
</comment>
<reference evidence="4" key="1">
    <citation type="submission" date="2020-01" db="EMBL/GenBank/DDBJ databases">
        <title>Sphingomonas sp. strain CSW-10.</title>
        <authorList>
            <person name="Chen W.-M."/>
        </authorList>
    </citation>
    <scope>NUCLEOTIDE SEQUENCE [LARGE SCALE GENOMIC DNA]</scope>
    <source>
        <strain evidence="4">FSY-8</strain>
    </source>
</reference>